<dbReference type="InterPro" id="IPR039776">
    <property type="entry name" value="Pds5"/>
</dbReference>
<dbReference type="InterPro" id="IPR002999">
    <property type="entry name" value="Tudor"/>
</dbReference>
<feature type="compositionally biased region" description="Acidic residues" evidence="8">
    <location>
        <begin position="709"/>
        <end position="723"/>
    </location>
</feature>
<feature type="compositionally biased region" description="Basic residues" evidence="8">
    <location>
        <begin position="877"/>
        <end position="892"/>
    </location>
</feature>
<keyword evidence="2" id="KW-0132">Cell division</keyword>
<accession>A0AAF0XBA6</accession>
<keyword evidence="3" id="KW-0227">DNA damage</keyword>
<feature type="compositionally biased region" description="Basic and acidic residues" evidence="8">
    <location>
        <begin position="392"/>
        <end position="417"/>
    </location>
</feature>
<evidence type="ECO:0000256" key="8">
    <source>
        <dbReference type="SAM" id="MobiDB-lite"/>
    </source>
</evidence>
<dbReference type="GO" id="GO:0007064">
    <property type="term" value="P:mitotic sister chromatid cohesion"/>
    <property type="evidence" value="ECO:0007669"/>
    <property type="project" value="InterPro"/>
</dbReference>
<feature type="compositionally biased region" description="Basic and acidic residues" evidence="8">
    <location>
        <begin position="537"/>
        <end position="556"/>
    </location>
</feature>
<reference evidence="10" key="1">
    <citation type="journal article" date="2016" name="Nat. Genet.">
        <title>A high-quality carrot genome assembly provides new insights into carotenoid accumulation and asterid genome evolution.</title>
        <authorList>
            <person name="Iorizzo M."/>
            <person name="Ellison S."/>
            <person name="Senalik D."/>
            <person name="Zeng P."/>
            <person name="Satapoomin P."/>
            <person name="Huang J."/>
            <person name="Bowman M."/>
            <person name="Iovene M."/>
            <person name="Sanseverino W."/>
            <person name="Cavagnaro P."/>
            <person name="Yildiz M."/>
            <person name="Macko-Podgorni A."/>
            <person name="Moranska E."/>
            <person name="Grzebelus E."/>
            <person name="Grzebelus D."/>
            <person name="Ashrafi H."/>
            <person name="Zheng Z."/>
            <person name="Cheng S."/>
            <person name="Spooner D."/>
            <person name="Van Deynze A."/>
            <person name="Simon P."/>
        </authorList>
    </citation>
    <scope>NUCLEOTIDE SEQUENCE</scope>
    <source>
        <tissue evidence="10">Leaf</tissue>
    </source>
</reference>
<evidence type="ECO:0000313" key="10">
    <source>
        <dbReference type="EMBL" id="WOH03789.1"/>
    </source>
</evidence>
<evidence type="ECO:0000256" key="2">
    <source>
        <dbReference type="ARBA" id="ARBA00022618"/>
    </source>
</evidence>
<dbReference type="GO" id="GO:0051301">
    <property type="term" value="P:cell division"/>
    <property type="evidence" value="ECO:0007669"/>
    <property type="project" value="UniProtKB-KW"/>
</dbReference>
<feature type="compositionally biased region" description="Basic and acidic residues" evidence="8">
    <location>
        <begin position="345"/>
        <end position="369"/>
    </location>
</feature>
<dbReference type="Gene3D" id="2.30.30.140">
    <property type="match status" value="1"/>
</dbReference>
<keyword evidence="7" id="KW-0131">Cell cycle</keyword>
<feature type="compositionally biased region" description="Low complexity" evidence="8">
    <location>
        <begin position="756"/>
        <end position="772"/>
    </location>
</feature>
<dbReference type="SUPFAM" id="SSF48371">
    <property type="entry name" value="ARM repeat"/>
    <property type="match status" value="1"/>
</dbReference>
<gene>
    <name evidence="10" type="ORF">DCAR_0623189</name>
</gene>
<dbReference type="PANTHER" id="PTHR12663:SF3">
    <property type="entry name" value="SISTER CHROMATID COHESION PROTEIN PDS5 HOMOLOG C"/>
    <property type="match status" value="1"/>
</dbReference>
<feature type="compositionally biased region" description="Polar residues" evidence="8">
    <location>
        <begin position="450"/>
        <end position="461"/>
    </location>
</feature>
<feature type="compositionally biased region" description="Basic and acidic residues" evidence="8">
    <location>
        <begin position="463"/>
        <end position="479"/>
    </location>
</feature>
<feature type="compositionally biased region" description="Basic residues" evidence="8">
    <location>
        <begin position="371"/>
        <end position="382"/>
    </location>
</feature>
<reference evidence="10" key="2">
    <citation type="submission" date="2022-03" db="EMBL/GenBank/DDBJ databases">
        <title>Draft title - Genomic analysis of global carrot germplasm unveils the trajectory of domestication and the origin of high carotenoid orange carrot.</title>
        <authorList>
            <person name="Iorizzo M."/>
            <person name="Ellison S."/>
            <person name="Senalik D."/>
            <person name="Macko-Podgorni A."/>
            <person name="Grzebelus D."/>
            <person name="Bostan H."/>
            <person name="Rolling W."/>
            <person name="Curaba J."/>
            <person name="Simon P."/>
        </authorList>
    </citation>
    <scope>NUCLEOTIDE SEQUENCE</scope>
    <source>
        <tissue evidence="10">Leaf</tissue>
    </source>
</reference>
<feature type="compositionally biased region" description="Basic and acidic residues" evidence="8">
    <location>
        <begin position="622"/>
        <end position="634"/>
    </location>
</feature>
<dbReference type="GO" id="GO:0006281">
    <property type="term" value="P:DNA repair"/>
    <property type="evidence" value="ECO:0007669"/>
    <property type="project" value="UniProtKB-KW"/>
</dbReference>
<organism evidence="10 11">
    <name type="scientific">Daucus carota subsp. sativus</name>
    <name type="common">Carrot</name>
    <dbReference type="NCBI Taxonomy" id="79200"/>
    <lineage>
        <taxon>Eukaryota</taxon>
        <taxon>Viridiplantae</taxon>
        <taxon>Streptophyta</taxon>
        <taxon>Embryophyta</taxon>
        <taxon>Tracheophyta</taxon>
        <taxon>Spermatophyta</taxon>
        <taxon>Magnoliopsida</taxon>
        <taxon>eudicotyledons</taxon>
        <taxon>Gunneridae</taxon>
        <taxon>Pentapetalae</taxon>
        <taxon>asterids</taxon>
        <taxon>campanulids</taxon>
        <taxon>Apiales</taxon>
        <taxon>Apiaceae</taxon>
        <taxon>Apioideae</taxon>
        <taxon>Scandiceae</taxon>
        <taxon>Daucinae</taxon>
        <taxon>Daucus</taxon>
        <taxon>Daucus sect. Daucus</taxon>
    </lineage>
</organism>
<dbReference type="GO" id="GO:0000785">
    <property type="term" value="C:chromatin"/>
    <property type="evidence" value="ECO:0007669"/>
    <property type="project" value="TreeGrafter"/>
</dbReference>
<keyword evidence="6" id="KW-0539">Nucleus</keyword>
<dbReference type="SMART" id="SM00333">
    <property type="entry name" value="TUDOR"/>
    <property type="match status" value="1"/>
</dbReference>
<name>A0AAF0XBA6_DAUCS</name>
<sequence>MDYSEKELEEKLRVAGERLAQLPTRVDVLLPLLDEVEDLLAKVEQSPSQSIQNAYSQSMKALLAEQLLRHANVDVQVAVASCISEITRITAPEAPYTDDQMKEVFQLIVSSFVDLSDMSSRSYNKRASILETVAKVRSCVVMLDLECEELITEMFQHFLSSIRDEHPEKILTSMETIMTLVLEESEDVSLELLTPILESLKRNDEEIPTAARKLGERVFEKCAAKLKPYIRKAVKSLGFSLDSYSEIVATVCNGSNGEVDHKDGNVSSLEHLAGETNLNTSFVEAAQDAEEPVTEEPCMEDVPLEVQKSLKSLSNEMTETGDEEMSNASDPLKKTDEGNISNKSLDVDTSRVDTDDIDTTKAGKVDLKQVKTAKRRGRKPRNTKPSNSSPIESDKEAEVTCQKVSDKGSEELPDVAKDVPTPVEKNALVDAEAAGEKEQVPFSSKEISENEGNVSPVSPNRSVLDESPKKAGLSSKEENLAQEDTLMKSAPGMSGKEISPESHSDKKKLNSALEDSPSVDSAHTEAADIDNGQEVELPNRSEKMPECLAEEHELSKDPCSATVVAADGGSDPDIKPQKLSRNKKGGKGDEPSEVLDSTKVSAGSTDSENKDINISPRSTSKLVKDDDQSEDAKGNAKRKRTPAREKVPGDIEYGMNLVGAKIKVWWPDDKQYYEGIIESFDRAKKKHKVSYTDGDEEVLHLQKERWELVDDDTMQEDANEDSSPDSSTKSRSRKKAKANAVQSLKLKQKDVSPRRGGAAASSKSKGAASKSGGKVDSKLKDKKSKVTGKSEDNSESEDLSVDDVPGAARKSKDDDANMPRIKQKSKIESPRTVTKAKAKSPQTGNTLNGTGKGKSGLLKVKDSGKTPEVKSTDTSKSKKSSGKSGKKRRRGY</sequence>
<feature type="region of interest" description="Disordered" evidence="8">
    <location>
        <begin position="316"/>
        <end position="649"/>
    </location>
</feature>
<evidence type="ECO:0000256" key="4">
    <source>
        <dbReference type="ARBA" id="ARBA00022776"/>
    </source>
</evidence>
<evidence type="ECO:0000256" key="6">
    <source>
        <dbReference type="ARBA" id="ARBA00023242"/>
    </source>
</evidence>
<evidence type="ECO:0000256" key="3">
    <source>
        <dbReference type="ARBA" id="ARBA00022763"/>
    </source>
</evidence>
<keyword evidence="5" id="KW-0234">DNA repair</keyword>
<evidence type="ECO:0000259" key="9">
    <source>
        <dbReference type="SMART" id="SM00333"/>
    </source>
</evidence>
<feature type="region of interest" description="Disordered" evidence="8">
    <location>
        <begin position="706"/>
        <end position="892"/>
    </location>
</feature>
<evidence type="ECO:0000256" key="7">
    <source>
        <dbReference type="ARBA" id="ARBA00023306"/>
    </source>
</evidence>
<dbReference type="CDD" id="cd20404">
    <property type="entry name" value="Tudor_Agenet_AtEML-like"/>
    <property type="match status" value="1"/>
</dbReference>
<feature type="domain" description="Tudor" evidence="9">
    <location>
        <begin position="654"/>
        <end position="712"/>
    </location>
</feature>
<feature type="compositionally biased region" description="Basic and acidic residues" evidence="8">
    <location>
        <begin position="498"/>
        <end position="508"/>
    </location>
</feature>
<dbReference type="GO" id="GO:0035825">
    <property type="term" value="P:homologous recombination"/>
    <property type="evidence" value="ECO:0007669"/>
    <property type="project" value="UniProtKB-ARBA"/>
</dbReference>
<dbReference type="Pfam" id="PF20168">
    <property type="entry name" value="PDS5"/>
    <property type="match status" value="1"/>
</dbReference>
<dbReference type="Proteomes" id="UP000077755">
    <property type="component" value="Chromosome 6"/>
</dbReference>
<dbReference type="EMBL" id="CP093348">
    <property type="protein sequence ID" value="WOH03789.1"/>
    <property type="molecule type" value="Genomic_DNA"/>
</dbReference>
<keyword evidence="11" id="KW-1185">Reference proteome</keyword>
<evidence type="ECO:0000313" key="11">
    <source>
        <dbReference type="Proteomes" id="UP000077755"/>
    </source>
</evidence>
<protein>
    <recommendedName>
        <fullName evidence="9">Tudor domain-containing protein</fullName>
    </recommendedName>
</protein>
<evidence type="ECO:0000256" key="5">
    <source>
        <dbReference type="ARBA" id="ARBA00023204"/>
    </source>
</evidence>
<dbReference type="InterPro" id="IPR016024">
    <property type="entry name" value="ARM-type_fold"/>
</dbReference>
<comment type="subcellular location">
    <subcellularLocation>
        <location evidence="1">Nucleus</location>
    </subcellularLocation>
</comment>
<evidence type="ECO:0000256" key="1">
    <source>
        <dbReference type="ARBA" id="ARBA00004123"/>
    </source>
</evidence>
<feature type="compositionally biased region" description="Basic and acidic residues" evidence="8">
    <location>
        <begin position="859"/>
        <end position="876"/>
    </location>
</feature>
<dbReference type="GO" id="GO:0005634">
    <property type="term" value="C:nucleus"/>
    <property type="evidence" value="ECO:0007669"/>
    <property type="project" value="UniProtKB-SubCell"/>
</dbReference>
<proteinExistence type="predicted"/>
<dbReference type="AlphaFoldDB" id="A0AAF0XBA6"/>
<dbReference type="PANTHER" id="PTHR12663">
    <property type="entry name" value="ANDROGEN INDUCED INHIBITOR OF PROLIFERATION AS3 / PDS5-RELATED"/>
    <property type="match status" value="1"/>
</dbReference>
<dbReference type="SUPFAM" id="SSF63748">
    <property type="entry name" value="Tudor/PWWP/MBT"/>
    <property type="match status" value="1"/>
</dbReference>
<keyword evidence="4" id="KW-0498">Mitosis</keyword>